<sequence>MITVDILKLIGAAQVAAAHPQGSLFVETFNGITGTTTLAATVSGTEALAAFEKLDVTNQVKVNAIFDQYRKIITGCGTTTVFANGVHRQRNYRSFMALMMAVALTIMAVTIVAIECYIGIMTKTQLESGQFTVPLMCLALVVWSYNGLLTKENREAIAAGLARAPSGFVNSFLDSIRGRNQYQTTMQQQPAPQPDDPQNPRPQ</sequence>
<feature type="compositionally biased region" description="Pro residues" evidence="1">
    <location>
        <begin position="191"/>
        <end position="203"/>
    </location>
</feature>
<keyword evidence="2" id="KW-0812">Transmembrane</keyword>
<evidence type="ECO:0000313" key="3">
    <source>
        <dbReference type="EMBL" id="CAD5236145.1"/>
    </source>
</evidence>
<evidence type="ECO:0000256" key="2">
    <source>
        <dbReference type="SAM" id="Phobius"/>
    </source>
</evidence>
<keyword evidence="2" id="KW-0472">Membrane</keyword>
<dbReference type="Proteomes" id="UP000596247">
    <property type="component" value="Chromosome"/>
</dbReference>
<organism evidence="3 4">
    <name type="scientific">Klebsiella phage vB_KvM-Eowyn</name>
    <dbReference type="NCBI Taxonomy" id="2762819"/>
    <lineage>
        <taxon>Viruses</taxon>
        <taxon>Duplodnaviria</taxon>
        <taxon>Heunggongvirae</taxon>
        <taxon>Uroviricota</taxon>
        <taxon>Caudoviricetes</taxon>
        <taxon>Chimalliviridae</taxon>
        <taxon>Eowynvirus</taxon>
        <taxon>Eowynvirus eowyn</taxon>
    </lineage>
</organism>
<proteinExistence type="predicted"/>
<feature type="transmembrane region" description="Helical" evidence="2">
    <location>
        <begin position="97"/>
        <end position="120"/>
    </location>
</feature>
<evidence type="ECO:0000256" key="1">
    <source>
        <dbReference type="SAM" id="MobiDB-lite"/>
    </source>
</evidence>
<name>A0A7R8R539_9CAUD</name>
<keyword evidence="2" id="KW-1133">Transmembrane helix</keyword>
<reference evidence="3 4" key="1">
    <citation type="submission" date="2020-09" db="EMBL/GenBank/DDBJ databases">
        <authorList>
            <person name="Jameson E."/>
        </authorList>
    </citation>
    <scope>NUCLEOTIDE SEQUENCE [LARGE SCALE GENOMIC DNA]</scope>
</reference>
<feature type="transmembrane region" description="Helical" evidence="2">
    <location>
        <begin position="132"/>
        <end position="149"/>
    </location>
</feature>
<protein>
    <submittedName>
        <fullName evidence="3">Uncharacterized protein</fullName>
    </submittedName>
</protein>
<feature type="region of interest" description="Disordered" evidence="1">
    <location>
        <begin position="183"/>
        <end position="203"/>
    </location>
</feature>
<keyword evidence="4" id="KW-1185">Reference proteome</keyword>
<dbReference type="EMBL" id="LR881104">
    <property type="protein sequence ID" value="CAD5236145.1"/>
    <property type="molecule type" value="Genomic_DNA"/>
</dbReference>
<evidence type="ECO:0000313" key="4">
    <source>
        <dbReference type="Proteomes" id="UP000596247"/>
    </source>
</evidence>
<gene>
    <name evidence="3" type="ORF">LLCLJKAH_00156</name>
</gene>
<accession>A0A7R8R539</accession>